<gene>
    <name evidence="1" type="ORF">EKO27_g11893</name>
</gene>
<evidence type="ECO:0000313" key="2">
    <source>
        <dbReference type="Proteomes" id="UP000286045"/>
    </source>
</evidence>
<dbReference type="AlphaFoldDB" id="A0A439CM20"/>
<name>A0A439CM20_9PEZI</name>
<dbReference type="Proteomes" id="UP000286045">
    <property type="component" value="Unassembled WGS sequence"/>
</dbReference>
<evidence type="ECO:0000313" key="1">
    <source>
        <dbReference type="EMBL" id="RWA03213.1"/>
    </source>
</evidence>
<accession>A0A439CM20</accession>
<protein>
    <submittedName>
        <fullName evidence="1">Uncharacterized protein</fullName>
    </submittedName>
</protein>
<reference evidence="1 2" key="1">
    <citation type="submission" date="2018-12" db="EMBL/GenBank/DDBJ databases">
        <title>Draft genome sequence of Xylaria grammica IHI A82.</title>
        <authorList>
            <person name="Buettner E."/>
            <person name="Kellner H."/>
        </authorList>
    </citation>
    <scope>NUCLEOTIDE SEQUENCE [LARGE SCALE GENOMIC DNA]</scope>
    <source>
        <strain evidence="1 2">IHI A82</strain>
    </source>
</reference>
<comment type="caution">
    <text evidence="1">The sequence shown here is derived from an EMBL/GenBank/DDBJ whole genome shotgun (WGS) entry which is preliminary data.</text>
</comment>
<organism evidence="1 2">
    <name type="scientific">Xylaria grammica</name>
    <dbReference type="NCBI Taxonomy" id="363999"/>
    <lineage>
        <taxon>Eukaryota</taxon>
        <taxon>Fungi</taxon>
        <taxon>Dikarya</taxon>
        <taxon>Ascomycota</taxon>
        <taxon>Pezizomycotina</taxon>
        <taxon>Sordariomycetes</taxon>
        <taxon>Xylariomycetidae</taxon>
        <taxon>Xylariales</taxon>
        <taxon>Xylariaceae</taxon>
        <taxon>Xylaria</taxon>
    </lineage>
</organism>
<sequence>MSWWGKGLPLQVFCIRDGRRGDDCELCQKESHECRPIPAMLQFDATRLDELLDWSFHLFDPMLANHYDFDQPVNAAYQTQVFQRKTLAQQAIQPIPSNAGPALRASYARAMALRVQPYDDGCANWVLAVRDFMAKLEKSVVDEYDQAKWDAWRRLLPNEDVLEFYEG</sequence>
<keyword evidence="2" id="KW-1185">Reference proteome</keyword>
<dbReference type="EMBL" id="RYZI01000887">
    <property type="protein sequence ID" value="RWA03213.1"/>
    <property type="molecule type" value="Genomic_DNA"/>
</dbReference>
<proteinExistence type="predicted"/>